<keyword evidence="1" id="KW-0812">Transmembrane</keyword>
<keyword evidence="1" id="KW-1133">Transmembrane helix</keyword>
<name>A0ABW4R1Q0_9BACT</name>
<evidence type="ECO:0000256" key="1">
    <source>
        <dbReference type="SAM" id="Phobius"/>
    </source>
</evidence>
<gene>
    <name evidence="2" type="ORF">ACFSDX_24960</name>
</gene>
<dbReference type="EMBL" id="JBHUFD010000019">
    <property type="protein sequence ID" value="MFD1875704.1"/>
    <property type="molecule type" value="Genomic_DNA"/>
</dbReference>
<organism evidence="2 3">
    <name type="scientific">Hymenobacter bucti</name>
    <dbReference type="NCBI Taxonomy" id="1844114"/>
    <lineage>
        <taxon>Bacteria</taxon>
        <taxon>Pseudomonadati</taxon>
        <taxon>Bacteroidota</taxon>
        <taxon>Cytophagia</taxon>
        <taxon>Cytophagales</taxon>
        <taxon>Hymenobacteraceae</taxon>
        <taxon>Hymenobacter</taxon>
    </lineage>
</organism>
<protein>
    <recommendedName>
        <fullName evidence="4">Molybdenum ABC transporter permease</fullName>
    </recommendedName>
</protein>
<evidence type="ECO:0000313" key="3">
    <source>
        <dbReference type="Proteomes" id="UP001597197"/>
    </source>
</evidence>
<proteinExistence type="predicted"/>
<dbReference type="RefSeq" id="WP_382318662.1">
    <property type="nucleotide sequence ID" value="NZ_JBHUFD010000019.1"/>
</dbReference>
<dbReference type="Proteomes" id="UP001597197">
    <property type="component" value="Unassembled WGS sequence"/>
</dbReference>
<comment type="caution">
    <text evidence="2">The sequence shown here is derived from an EMBL/GenBank/DDBJ whole genome shotgun (WGS) entry which is preliminary data.</text>
</comment>
<evidence type="ECO:0000313" key="2">
    <source>
        <dbReference type="EMBL" id="MFD1875704.1"/>
    </source>
</evidence>
<keyword evidence="3" id="KW-1185">Reference proteome</keyword>
<feature type="transmembrane region" description="Helical" evidence="1">
    <location>
        <begin position="54"/>
        <end position="72"/>
    </location>
</feature>
<keyword evidence="1" id="KW-0472">Membrane</keyword>
<sequence>MTIFGIVLAVLGYALQYLMNRRAFNRRNAAGVEEFKSYEAATGIRFLEGAGRKLGSVLLIGGLIIAAFGFFGHHR</sequence>
<accession>A0ABW4R1Q0</accession>
<evidence type="ECO:0008006" key="4">
    <source>
        <dbReference type="Google" id="ProtNLM"/>
    </source>
</evidence>
<reference evidence="3" key="1">
    <citation type="journal article" date="2019" name="Int. J. Syst. Evol. Microbiol.">
        <title>The Global Catalogue of Microorganisms (GCM) 10K type strain sequencing project: providing services to taxonomists for standard genome sequencing and annotation.</title>
        <authorList>
            <consortium name="The Broad Institute Genomics Platform"/>
            <consortium name="The Broad Institute Genome Sequencing Center for Infectious Disease"/>
            <person name="Wu L."/>
            <person name="Ma J."/>
        </authorList>
    </citation>
    <scope>NUCLEOTIDE SEQUENCE [LARGE SCALE GENOMIC DNA]</scope>
    <source>
        <strain evidence="3">CGMCC 1.15795</strain>
    </source>
</reference>